<evidence type="ECO:0000256" key="1">
    <source>
        <dbReference type="ARBA" id="ARBA00004651"/>
    </source>
</evidence>
<evidence type="ECO:0000259" key="8">
    <source>
        <dbReference type="Pfam" id="PF12805"/>
    </source>
</evidence>
<feature type="domain" description="Integral membrane protein YccS N-terminal" evidence="8">
    <location>
        <begin position="78"/>
        <end position="345"/>
    </location>
</feature>
<dbReference type="STRING" id="1586267.GCA_001418685_00056"/>
<evidence type="ECO:0000256" key="6">
    <source>
        <dbReference type="ARBA" id="ARBA00043993"/>
    </source>
</evidence>
<evidence type="ECO:0000256" key="7">
    <source>
        <dbReference type="SAM" id="Phobius"/>
    </source>
</evidence>
<evidence type="ECO:0000256" key="4">
    <source>
        <dbReference type="ARBA" id="ARBA00022989"/>
    </source>
</evidence>
<dbReference type="Pfam" id="PF13515">
    <property type="entry name" value="FUSC_2"/>
    <property type="match status" value="1"/>
</dbReference>
<feature type="transmembrane region" description="Helical" evidence="7">
    <location>
        <begin position="70"/>
        <end position="91"/>
    </location>
</feature>
<evidence type="ECO:0000256" key="5">
    <source>
        <dbReference type="ARBA" id="ARBA00023136"/>
    </source>
</evidence>
<sequence>MRQKIKHIISESTFFIFGFYFSRGLRIAMAIVIPLFVGWLLKRPDMGIAASSGALVAGLGDNPGSLHIKFYTQSIAALFYFLVVFICQLLISHEIFFGIWITLCGFFFSMFFIYGSRAVSVSTSSLLCVVYACNFEGNHIITNTLGMMMGVLWYGFVSLVLWRIQPYRVIEQKISENIKHLYEYTELMHEYFLLKIKNPVNIQKQTEILNRLFERQTKIHSTHEDIRENLFKLRINAKSFSAKGRKMTLIFSALIDLYEQLLSLNYQDNNLIVSLVKSDLKKDFESHLANMENILYELSWSINFHKKVTVTIDTTQLDYFKKRILFLEEKNNEKSDIDIHALKHVRFIFKSFYKQTGLIKSLINGEFRSERKQYEDLDLEKFTRQYNYSFSTFKANLNLRSNIFKHALRVSVAISVSYLICTLLKIEYFAWVYLTIILILKPFYGYTKNSSIQRLQGTLIGGLLTLGLLLVTHNIYVISAITFICIVGAYSFIPINYRTGVAFVTIFVILLIFLEHSASDSWINIYHRLGGTTIAVVISFVLSFSFLPTWEYKNLPVLIEELLKYNLDYFSKITYNLLNDDKLSDTVIKLSRKDVLLGTSNLSSTFQRIISEPKISKNYKSDIYNIQTFINLLSTRISSLRSYVNQNSKALKIDQLLISSIENNLNHCLLNIKRSSFDCNIEYKEKEEDELNILTDDQSLITYQLREINILSQQIYSYINKLNNFQEWKDSKRDFSI</sequence>
<dbReference type="InterPro" id="IPR049453">
    <property type="entry name" value="Memb_transporter_dom"/>
</dbReference>
<comment type="subcellular location">
    <subcellularLocation>
        <location evidence="1">Cell membrane</location>
        <topology evidence="1">Multi-pass membrane protein</topology>
    </subcellularLocation>
</comment>
<reference evidence="10 11" key="1">
    <citation type="submission" date="2016-01" db="EMBL/GenBank/DDBJ databases">
        <authorList>
            <person name="McClelland M."/>
            <person name="Jain A."/>
            <person name="Saraogi P."/>
            <person name="Mendelson R."/>
            <person name="Westerman R."/>
            <person name="SanMiguel P."/>
            <person name="Csonka L."/>
        </authorList>
    </citation>
    <scope>NUCLEOTIDE SEQUENCE [LARGE SCALE GENOMIC DNA]</scope>
    <source>
        <strain evidence="10 11">R-53146</strain>
    </source>
</reference>
<dbReference type="InterPro" id="IPR032692">
    <property type="entry name" value="YccS_N"/>
</dbReference>
<keyword evidence="4 7" id="KW-1133">Transmembrane helix</keyword>
<feature type="transmembrane region" description="Helical" evidence="7">
    <location>
        <begin position="12"/>
        <end position="37"/>
    </location>
</feature>
<dbReference type="RefSeq" id="WP_055424484.1">
    <property type="nucleotide sequence ID" value="NZ_FCOR01000001.1"/>
</dbReference>
<feature type="transmembrane region" description="Helical" evidence="7">
    <location>
        <begin position="495"/>
        <end position="514"/>
    </location>
</feature>
<keyword evidence="2" id="KW-1003">Cell membrane</keyword>
<evidence type="ECO:0000313" key="11">
    <source>
        <dbReference type="Proteomes" id="UP000182761"/>
    </source>
</evidence>
<dbReference type="PANTHER" id="PTHR30509">
    <property type="entry name" value="P-HYDROXYBENZOIC ACID EFFLUX PUMP SUBUNIT-RELATED"/>
    <property type="match status" value="1"/>
</dbReference>
<feature type="domain" description="Integral membrane bound transporter" evidence="9">
    <location>
        <begin position="417"/>
        <end position="541"/>
    </location>
</feature>
<keyword evidence="3 7" id="KW-0812">Transmembrane</keyword>
<dbReference type="EMBL" id="FCOR01000001">
    <property type="protein sequence ID" value="CVK15245.1"/>
    <property type="molecule type" value="Genomic_DNA"/>
</dbReference>
<organism evidence="10 11">
    <name type="scientific">Apibacter mensalis</name>
    <dbReference type="NCBI Taxonomy" id="1586267"/>
    <lineage>
        <taxon>Bacteria</taxon>
        <taxon>Pseudomonadati</taxon>
        <taxon>Bacteroidota</taxon>
        <taxon>Flavobacteriia</taxon>
        <taxon>Flavobacteriales</taxon>
        <taxon>Weeksellaceae</taxon>
        <taxon>Apibacter</taxon>
    </lineage>
</organism>
<keyword evidence="5 7" id="KW-0472">Membrane</keyword>
<feature type="transmembrane region" description="Helical" evidence="7">
    <location>
        <begin position="140"/>
        <end position="162"/>
    </location>
</feature>
<feature type="transmembrane region" description="Helical" evidence="7">
    <location>
        <begin position="98"/>
        <end position="120"/>
    </location>
</feature>
<evidence type="ECO:0000259" key="9">
    <source>
        <dbReference type="Pfam" id="PF13515"/>
    </source>
</evidence>
<feature type="transmembrane region" description="Helical" evidence="7">
    <location>
        <begin position="526"/>
        <end position="547"/>
    </location>
</feature>
<dbReference type="PANTHER" id="PTHR30509:SF8">
    <property type="entry name" value="INNER MEMBRANE PROTEIN YCCS"/>
    <property type="match status" value="1"/>
</dbReference>
<feature type="transmembrane region" description="Helical" evidence="7">
    <location>
        <begin position="459"/>
        <end position="489"/>
    </location>
</feature>
<dbReference type="Proteomes" id="UP000182761">
    <property type="component" value="Unassembled WGS sequence"/>
</dbReference>
<evidence type="ECO:0000256" key="3">
    <source>
        <dbReference type="ARBA" id="ARBA00022692"/>
    </source>
</evidence>
<accession>A0A0X3AMH9</accession>
<dbReference type="AlphaFoldDB" id="A0A0X3AMH9"/>
<name>A0A0X3AMH9_9FLAO</name>
<evidence type="ECO:0000256" key="2">
    <source>
        <dbReference type="ARBA" id="ARBA00022475"/>
    </source>
</evidence>
<dbReference type="OrthoDB" id="8670769at2"/>
<dbReference type="GO" id="GO:0005886">
    <property type="term" value="C:plasma membrane"/>
    <property type="evidence" value="ECO:0007669"/>
    <property type="project" value="UniProtKB-SubCell"/>
</dbReference>
<dbReference type="Pfam" id="PF12805">
    <property type="entry name" value="FUSC-like"/>
    <property type="match status" value="1"/>
</dbReference>
<keyword evidence="11" id="KW-1185">Reference proteome</keyword>
<gene>
    <name evidence="10" type="ORF">Ga0061079_10157</name>
</gene>
<proteinExistence type="inferred from homology"/>
<protein>
    <submittedName>
        <fullName evidence="10">Uncharacterized membrane protein YccC</fullName>
    </submittedName>
</protein>
<evidence type="ECO:0000313" key="10">
    <source>
        <dbReference type="EMBL" id="CVK15245.1"/>
    </source>
</evidence>
<comment type="similarity">
    <text evidence="6">Belongs to the YccS/YhfK family.</text>
</comment>